<dbReference type="InterPro" id="IPR010131">
    <property type="entry name" value="MdtP/NodT-like"/>
</dbReference>
<dbReference type="AlphaFoldDB" id="A0A0T9NGT5"/>
<dbReference type="Gene3D" id="2.20.200.10">
    <property type="entry name" value="Outer membrane efflux proteins (OEP)"/>
    <property type="match status" value="1"/>
</dbReference>
<organism evidence="4 5">
    <name type="scientific">Yersinia thracica</name>
    <dbReference type="NCBI Taxonomy" id="2890319"/>
    <lineage>
        <taxon>Bacteria</taxon>
        <taxon>Pseudomonadati</taxon>
        <taxon>Pseudomonadota</taxon>
        <taxon>Gammaproteobacteria</taxon>
        <taxon>Enterobacterales</taxon>
        <taxon>Yersiniaceae</taxon>
        <taxon>Yersinia</taxon>
    </lineage>
</organism>
<proteinExistence type="inferred from homology"/>
<dbReference type="GO" id="GO:0009279">
    <property type="term" value="C:cell outer membrane"/>
    <property type="evidence" value="ECO:0007669"/>
    <property type="project" value="UniProtKB-SubCell"/>
</dbReference>
<evidence type="ECO:0000313" key="4">
    <source>
        <dbReference type="EMBL" id="CNH07586.1"/>
    </source>
</evidence>
<sequence length="454" mass="50442">MKILSPLTLFLAVLLSAGCGNALKSKYLVPQVNYPSHWQHETDAAAPPPFDWRDFHDPDLERWLQQVMANNNDLAVAALRLYDARLQAEQINIKTAPSVNATLNADANTPLSNSSSWNKTSGSSLGTRYEVDLWGKLARQRDAAEWARQATEQDLRSTRLKLLADASTNYWHIGFLNQQIGISRESIAYAKDTLRLATARHRAGNTSALDMVDAGQSLLTQESHLLELQHELQQALDEQATLLGAPPGSAVVEPARLPVAPLPQINTGIPASVLSRRPDISAKELRLREALANVDVKRTQYYPAFSLTGSLGTSSTALLEFLSNPVGSVGASLALPFLEWRQMNVDIKIARNDYELRRLEFKQALYKAMADVNDALSLRAQLIAQETHLRAALTLARQSEQLNAVRYRQGAITITDWLNAQEHRRQAELTLNENRFNQYKNLAKIYLEFGGSAA</sequence>
<evidence type="ECO:0000256" key="2">
    <source>
        <dbReference type="ARBA" id="ARBA00007613"/>
    </source>
</evidence>
<gene>
    <name evidence="4" type="primary">oprM_2</name>
    <name evidence="4" type="ORF">ERS008472_00494</name>
</gene>
<reference evidence="5" key="1">
    <citation type="submission" date="2015-03" db="EMBL/GenBank/DDBJ databases">
        <authorList>
            <consortium name="Pathogen Informatics"/>
            <person name="Murphy D."/>
        </authorList>
    </citation>
    <scope>NUCLEOTIDE SEQUENCE [LARGE SCALE GENOMIC DNA]</scope>
    <source>
        <strain evidence="5">IP6945</strain>
    </source>
</reference>
<dbReference type="GO" id="GO:0015562">
    <property type="term" value="F:efflux transmembrane transporter activity"/>
    <property type="evidence" value="ECO:0007669"/>
    <property type="project" value="InterPro"/>
</dbReference>
<comment type="subcellular location">
    <subcellularLocation>
        <location evidence="1 3">Cell outer membrane</location>
        <topology evidence="1 3">Lipid-anchor</topology>
    </subcellularLocation>
</comment>
<keyword evidence="3 4" id="KW-0449">Lipoprotein</keyword>
<keyword evidence="3" id="KW-0732">Signal</keyword>
<protein>
    <submittedName>
        <fullName evidence="4">Putative outer-membrane efflux lipoprotein</fullName>
    </submittedName>
</protein>
<dbReference type="SUPFAM" id="SSF56954">
    <property type="entry name" value="Outer membrane efflux proteins (OEP)"/>
    <property type="match status" value="1"/>
</dbReference>
<dbReference type="Proteomes" id="UP000041882">
    <property type="component" value="Unassembled WGS sequence"/>
</dbReference>
<name>A0A0T9NGT5_9GAMM</name>
<dbReference type="Pfam" id="PF02321">
    <property type="entry name" value="OEP"/>
    <property type="match status" value="2"/>
</dbReference>
<keyword evidence="3" id="KW-1134">Transmembrane beta strand</keyword>
<evidence type="ECO:0000256" key="3">
    <source>
        <dbReference type="RuleBase" id="RU362097"/>
    </source>
</evidence>
<accession>A0A0T9NGT5</accession>
<dbReference type="PANTHER" id="PTHR30203">
    <property type="entry name" value="OUTER MEMBRANE CATION EFFLUX PROTEIN"/>
    <property type="match status" value="1"/>
</dbReference>
<dbReference type="Gene3D" id="1.20.1600.10">
    <property type="entry name" value="Outer membrane efflux proteins (OEP)"/>
    <property type="match status" value="1"/>
</dbReference>
<comment type="similarity">
    <text evidence="2 3">Belongs to the outer membrane factor (OMF) (TC 1.B.17) family.</text>
</comment>
<keyword evidence="3" id="KW-0472">Membrane</keyword>
<evidence type="ECO:0000256" key="1">
    <source>
        <dbReference type="ARBA" id="ARBA00004459"/>
    </source>
</evidence>
<keyword evidence="3" id="KW-0812">Transmembrane</keyword>
<dbReference type="NCBIfam" id="TIGR01845">
    <property type="entry name" value="outer_NodT"/>
    <property type="match status" value="1"/>
</dbReference>
<dbReference type="PROSITE" id="PS51257">
    <property type="entry name" value="PROKAR_LIPOPROTEIN"/>
    <property type="match status" value="1"/>
</dbReference>
<keyword evidence="5" id="KW-1185">Reference proteome</keyword>
<keyword evidence="3" id="KW-0564">Palmitate</keyword>
<dbReference type="EMBL" id="CQAW01000001">
    <property type="protein sequence ID" value="CNH07586.1"/>
    <property type="molecule type" value="Genomic_DNA"/>
</dbReference>
<dbReference type="InterPro" id="IPR003423">
    <property type="entry name" value="OMP_efflux"/>
</dbReference>
<feature type="signal peptide" evidence="3">
    <location>
        <begin position="1"/>
        <end position="22"/>
    </location>
</feature>
<dbReference type="RefSeq" id="WP_050112451.1">
    <property type="nucleotide sequence ID" value="NZ_CQAW01000001.1"/>
</dbReference>
<feature type="chain" id="PRO_5006521251" evidence="3">
    <location>
        <begin position="23"/>
        <end position="454"/>
    </location>
</feature>
<evidence type="ECO:0000313" key="5">
    <source>
        <dbReference type="Proteomes" id="UP000041882"/>
    </source>
</evidence>
<dbReference type="PANTHER" id="PTHR30203:SF32">
    <property type="entry name" value="CATION EFFLUX SYSTEM PROTEIN CUSC"/>
    <property type="match status" value="1"/>
</dbReference>